<evidence type="ECO:0000256" key="2">
    <source>
        <dbReference type="ARBA" id="ARBA00023015"/>
    </source>
</evidence>
<dbReference type="InterPro" id="IPR036388">
    <property type="entry name" value="WH-like_DNA-bd_sf"/>
</dbReference>
<evidence type="ECO:0000256" key="4">
    <source>
        <dbReference type="ARBA" id="ARBA00023163"/>
    </source>
</evidence>
<gene>
    <name evidence="6" type="ORF">GCM10009675_08030</name>
</gene>
<proteinExistence type="inferred from homology"/>
<dbReference type="PANTHER" id="PTHR30346:SF29">
    <property type="entry name" value="LYSR SUBSTRATE-BINDING"/>
    <property type="match status" value="1"/>
</dbReference>
<evidence type="ECO:0000256" key="1">
    <source>
        <dbReference type="ARBA" id="ARBA00009437"/>
    </source>
</evidence>
<evidence type="ECO:0000313" key="7">
    <source>
        <dbReference type="Proteomes" id="UP001500467"/>
    </source>
</evidence>
<reference evidence="6 7" key="1">
    <citation type="journal article" date="2019" name="Int. J. Syst. Evol. Microbiol.">
        <title>The Global Catalogue of Microorganisms (GCM) 10K type strain sequencing project: providing services to taxonomists for standard genome sequencing and annotation.</title>
        <authorList>
            <consortium name="The Broad Institute Genomics Platform"/>
            <consortium name="The Broad Institute Genome Sequencing Center for Infectious Disease"/>
            <person name="Wu L."/>
            <person name="Ma J."/>
        </authorList>
    </citation>
    <scope>NUCLEOTIDE SEQUENCE [LARGE SCALE GENOMIC DNA]</scope>
    <source>
        <strain evidence="6 7">JCM 13022</strain>
    </source>
</reference>
<dbReference type="Proteomes" id="UP001500467">
    <property type="component" value="Unassembled WGS sequence"/>
</dbReference>
<keyword evidence="2" id="KW-0805">Transcription regulation</keyword>
<dbReference type="EMBL" id="BAAALM010000004">
    <property type="protein sequence ID" value="GAA1195498.1"/>
    <property type="molecule type" value="Genomic_DNA"/>
</dbReference>
<dbReference type="Pfam" id="PF00126">
    <property type="entry name" value="HTH_1"/>
    <property type="match status" value="1"/>
</dbReference>
<dbReference type="CDD" id="cd08423">
    <property type="entry name" value="PBP2_LTTR_like_6"/>
    <property type="match status" value="1"/>
</dbReference>
<accession>A0ABN1V5A3</accession>
<keyword evidence="7" id="KW-1185">Reference proteome</keyword>
<dbReference type="SUPFAM" id="SSF53850">
    <property type="entry name" value="Periplasmic binding protein-like II"/>
    <property type="match status" value="1"/>
</dbReference>
<dbReference type="Pfam" id="PF03466">
    <property type="entry name" value="LysR_substrate"/>
    <property type="match status" value="1"/>
</dbReference>
<name>A0ABN1V5A3_9PSEU</name>
<evidence type="ECO:0000313" key="6">
    <source>
        <dbReference type="EMBL" id="GAA1195498.1"/>
    </source>
</evidence>
<organism evidence="6 7">
    <name type="scientific">Prauserella alba</name>
    <dbReference type="NCBI Taxonomy" id="176898"/>
    <lineage>
        <taxon>Bacteria</taxon>
        <taxon>Bacillati</taxon>
        <taxon>Actinomycetota</taxon>
        <taxon>Actinomycetes</taxon>
        <taxon>Pseudonocardiales</taxon>
        <taxon>Pseudonocardiaceae</taxon>
        <taxon>Prauserella</taxon>
    </lineage>
</organism>
<comment type="similarity">
    <text evidence="1">Belongs to the LysR transcriptional regulatory family.</text>
</comment>
<protein>
    <submittedName>
        <fullName evidence="6">LysR family transcriptional regulator</fullName>
    </submittedName>
</protein>
<sequence length="320" mass="33931">MAFMMDLRRLNVLRAVDHYGTVTAAAAALHLTTSAASQQIRQLGRELDVTLLEPLGRTVRLTDAARTLLAHADAMEVHWQHARAELHATHDGPTGTLRMAAFPTAMCRFLGPVAASLRARHPSLTVRLREAEAADCFDLLFTGEADLAVVEALPANPSVDDPRLEQHILLTDPFDLLLPSTHALAGVAPVRLTDVADEPWIVGLPDDAARAHVLAACTAAGFSPAIAHEACDASLVATLVHLGLGVALYPRLSQLPPGLDVRRVPTGDNAPARTFLTCTRRGGRRAPNVAAALAALQDRTATAEAATNRAQSTPEGTAAR</sequence>
<keyword evidence="3" id="KW-0238">DNA-binding</keyword>
<dbReference type="InterPro" id="IPR005119">
    <property type="entry name" value="LysR_subst-bd"/>
</dbReference>
<keyword evidence="4" id="KW-0804">Transcription</keyword>
<evidence type="ECO:0000259" key="5">
    <source>
        <dbReference type="PROSITE" id="PS50931"/>
    </source>
</evidence>
<dbReference type="Gene3D" id="1.10.10.10">
    <property type="entry name" value="Winged helix-like DNA-binding domain superfamily/Winged helix DNA-binding domain"/>
    <property type="match status" value="1"/>
</dbReference>
<comment type="caution">
    <text evidence="6">The sequence shown here is derived from an EMBL/GenBank/DDBJ whole genome shotgun (WGS) entry which is preliminary data.</text>
</comment>
<dbReference type="SUPFAM" id="SSF46785">
    <property type="entry name" value="Winged helix' DNA-binding domain"/>
    <property type="match status" value="1"/>
</dbReference>
<dbReference type="PANTHER" id="PTHR30346">
    <property type="entry name" value="TRANSCRIPTIONAL DUAL REGULATOR HCAR-RELATED"/>
    <property type="match status" value="1"/>
</dbReference>
<dbReference type="InterPro" id="IPR000847">
    <property type="entry name" value="LysR_HTH_N"/>
</dbReference>
<dbReference type="PROSITE" id="PS50931">
    <property type="entry name" value="HTH_LYSR"/>
    <property type="match status" value="1"/>
</dbReference>
<feature type="domain" description="HTH lysR-type" evidence="5">
    <location>
        <begin position="5"/>
        <end position="62"/>
    </location>
</feature>
<dbReference type="Gene3D" id="3.40.190.10">
    <property type="entry name" value="Periplasmic binding protein-like II"/>
    <property type="match status" value="2"/>
</dbReference>
<dbReference type="InterPro" id="IPR036390">
    <property type="entry name" value="WH_DNA-bd_sf"/>
</dbReference>
<evidence type="ECO:0000256" key="3">
    <source>
        <dbReference type="ARBA" id="ARBA00023125"/>
    </source>
</evidence>